<feature type="transmembrane region" description="Helical" evidence="5">
    <location>
        <begin position="211"/>
        <end position="227"/>
    </location>
</feature>
<dbReference type="RefSeq" id="WP_004094444.1">
    <property type="nucleotide sequence ID" value="NZ_AFGF01000056.1"/>
</dbReference>
<dbReference type="PANTHER" id="PTHR30371:SF0">
    <property type="entry name" value="SEC-INDEPENDENT PROTEIN TRANSLOCASE PROTEIN TATC, CHLOROPLASTIC-RELATED"/>
    <property type="match status" value="1"/>
</dbReference>
<dbReference type="HAMAP" id="MF_00902">
    <property type="entry name" value="TatC"/>
    <property type="match status" value="1"/>
</dbReference>
<name>F7NHL9_9FIRM</name>
<evidence type="ECO:0000256" key="2">
    <source>
        <dbReference type="ARBA" id="ARBA00022692"/>
    </source>
</evidence>
<dbReference type="PROSITE" id="PS01218">
    <property type="entry name" value="TATC"/>
    <property type="match status" value="1"/>
</dbReference>
<organism evidence="6 7">
    <name type="scientific">Acetonema longum DSM 6540</name>
    <dbReference type="NCBI Taxonomy" id="1009370"/>
    <lineage>
        <taxon>Bacteria</taxon>
        <taxon>Bacillati</taxon>
        <taxon>Bacillota</taxon>
        <taxon>Negativicutes</taxon>
        <taxon>Acetonemataceae</taxon>
        <taxon>Acetonema</taxon>
    </lineage>
</organism>
<comment type="caution">
    <text evidence="6">The sequence shown here is derived from an EMBL/GenBank/DDBJ whole genome shotgun (WGS) entry which is preliminary data.</text>
</comment>
<dbReference type="PANTHER" id="PTHR30371">
    <property type="entry name" value="SEC-INDEPENDENT PROTEIN TRANSLOCASE PROTEIN TATC"/>
    <property type="match status" value="1"/>
</dbReference>
<comment type="subcellular location">
    <subcellularLocation>
        <location evidence="5">Cell membrane</location>
        <topology evidence="5">Multi-pass membrane protein</topology>
    </subcellularLocation>
    <subcellularLocation>
        <location evidence="1">Membrane</location>
        <topology evidence="1">Multi-pass membrane protein</topology>
    </subcellularLocation>
</comment>
<comment type="subunit">
    <text evidence="5">Forms a complex with TatA.</text>
</comment>
<evidence type="ECO:0000256" key="4">
    <source>
        <dbReference type="ARBA" id="ARBA00023136"/>
    </source>
</evidence>
<dbReference type="GO" id="GO:0065002">
    <property type="term" value="P:intracellular protein transmembrane transport"/>
    <property type="evidence" value="ECO:0007669"/>
    <property type="project" value="TreeGrafter"/>
</dbReference>
<dbReference type="InterPro" id="IPR019820">
    <property type="entry name" value="Sec-indep_translocase_CS"/>
</dbReference>
<feature type="transmembrane region" description="Helical" evidence="5">
    <location>
        <begin position="123"/>
        <end position="150"/>
    </location>
</feature>
<protein>
    <recommendedName>
        <fullName evidence="5">Sec-independent protein translocase protein TatC</fullName>
    </recommendedName>
</protein>
<evidence type="ECO:0000256" key="1">
    <source>
        <dbReference type="ARBA" id="ARBA00004141"/>
    </source>
</evidence>
<dbReference type="InterPro" id="IPR002033">
    <property type="entry name" value="TatC"/>
</dbReference>
<keyword evidence="4 5" id="KW-0472">Membrane</keyword>
<feature type="transmembrane region" description="Helical" evidence="5">
    <location>
        <begin position="170"/>
        <end position="199"/>
    </location>
</feature>
<feature type="transmembrane region" description="Helical" evidence="5">
    <location>
        <begin position="43"/>
        <end position="69"/>
    </location>
</feature>
<keyword evidence="3 5" id="KW-1133">Transmembrane helix</keyword>
<dbReference type="Proteomes" id="UP000003240">
    <property type="component" value="Unassembled WGS sequence"/>
</dbReference>
<evidence type="ECO:0000313" key="7">
    <source>
        <dbReference type="Proteomes" id="UP000003240"/>
    </source>
</evidence>
<keyword evidence="7" id="KW-1185">Reference proteome</keyword>
<dbReference type="GO" id="GO:0033281">
    <property type="term" value="C:TAT protein transport complex"/>
    <property type="evidence" value="ECO:0007669"/>
    <property type="project" value="UniProtKB-UniRule"/>
</dbReference>
<comment type="similarity">
    <text evidence="5">Belongs to the TatC family.</text>
</comment>
<keyword evidence="5" id="KW-1003">Cell membrane</keyword>
<gene>
    <name evidence="5" type="primary">tatC</name>
    <name evidence="6" type="ORF">ALO_07833</name>
</gene>
<keyword evidence="2 5" id="KW-0812">Transmembrane</keyword>
<feature type="transmembrane region" description="Helical" evidence="5">
    <location>
        <begin position="233"/>
        <end position="254"/>
    </location>
</feature>
<sequence>MSETTSQQEQAMDQDQAQLNSQRELPVAEMTIVDHLQELRQRIIIALTAIIAGSTACYFFVEKIIAYIIRPAGKLYYMNPAEAFMAYIKTAVFSGFLLVLPIVLYQAWAFIVPALTRSERKLFVALMPVSVVLFYIGLAFSYFLVLPMAVTFFMGFATDTLQPMFSLGQYISFVISLLFPFGFIFELPLFIMVLAKMGIISSTFLVSKRKVVLVGAFVVGGVVSPTPDIFGQLMLALPLMLLFEMSVWVIRVWFGK</sequence>
<dbReference type="NCBIfam" id="TIGR00945">
    <property type="entry name" value="tatC"/>
    <property type="match status" value="1"/>
</dbReference>
<feature type="transmembrane region" description="Helical" evidence="5">
    <location>
        <begin position="84"/>
        <end position="111"/>
    </location>
</feature>
<dbReference type="GO" id="GO:0043953">
    <property type="term" value="P:protein transport by the Tat complex"/>
    <property type="evidence" value="ECO:0007669"/>
    <property type="project" value="UniProtKB-UniRule"/>
</dbReference>
<dbReference type="EMBL" id="AFGF01000056">
    <property type="protein sequence ID" value="EGO64394.1"/>
    <property type="molecule type" value="Genomic_DNA"/>
</dbReference>
<keyword evidence="5" id="KW-0653">Protein transport</keyword>
<evidence type="ECO:0000313" key="6">
    <source>
        <dbReference type="EMBL" id="EGO64394.1"/>
    </source>
</evidence>
<dbReference type="Pfam" id="PF00902">
    <property type="entry name" value="TatC"/>
    <property type="match status" value="1"/>
</dbReference>
<keyword evidence="5" id="KW-0811">Translocation</keyword>
<evidence type="ECO:0000256" key="5">
    <source>
        <dbReference type="HAMAP-Rule" id="MF_00902"/>
    </source>
</evidence>
<comment type="function">
    <text evidence="5">Part of the twin-arginine translocation (Tat) system that transports large folded proteins containing a characteristic twin-arginine motif in their signal peptide across membranes.</text>
</comment>
<dbReference type="PRINTS" id="PR01840">
    <property type="entry name" value="TATCFAMILY"/>
</dbReference>
<reference evidence="6 7" key="1">
    <citation type="journal article" date="2011" name="EMBO J.">
        <title>Structural diversity of bacterial flagellar motors.</title>
        <authorList>
            <person name="Chen S."/>
            <person name="Beeby M."/>
            <person name="Murphy G.E."/>
            <person name="Leadbetter J.R."/>
            <person name="Hendrixson D.R."/>
            <person name="Briegel A."/>
            <person name="Li Z."/>
            <person name="Shi J."/>
            <person name="Tocheva E.I."/>
            <person name="Muller A."/>
            <person name="Dobro M.J."/>
            <person name="Jensen G.J."/>
        </authorList>
    </citation>
    <scope>NUCLEOTIDE SEQUENCE [LARGE SCALE GENOMIC DNA]</scope>
    <source>
        <strain evidence="6 7">DSM 6540</strain>
    </source>
</reference>
<dbReference type="GO" id="GO:0009977">
    <property type="term" value="F:proton motive force dependent protein transmembrane transporter activity"/>
    <property type="evidence" value="ECO:0007669"/>
    <property type="project" value="TreeGrafter"/>
</dbReference>
<keyword evidence="5" id="KW-0813">Transport</keyword>
<dbReference type="AlphaFoldDB" id="F7NHL9"/>
<evidence type="ECO:0000256" key="3">
    <source>
        <dbReference type="ARBA" id="ARBA00022989"/>
    </source>
</evidence>
<proteinExistence type="inferred from homology"/>
<dbReference type="eggNOG" id="COG0805">
    <property type="taxonomic scope" value="Bacteria"/>
</dbReference>
<dbReference type="STRING" id="1009370.ALO_07833"/>
<accession>F7NHL9</accession>